<dbReference type="Gene3D" id="1.10.150.650">
    <property type="match status" value="1"/>
</dbReference>
<gene>
    <name evidence="2" type="ORF">COT42_08315</name>
</gene>
<dbReference type="GO" id="GO:0004534">
    <property type="term" value="F:5'-3' RNA exonuclease activity"/>
    <property type="evidence" value="ECO:0007669"/>
    <property type="project" value="TreeGrafter"/>
</dbReference>
<dbReference type="InterPro" id="IPR004013">
    <property type="entry name" value="PHP_dom"/>
</dbReference>
<dbReference type="PANTHER" id="PTHR42924:SF3">
    <property type="entry name" value="POLYMERASE_HISTIDINOL PHOSPHATASE N-TERMINAL DOMAIN-CONTAINING PROTEIN"/>
    <property type="match status" value="1"/>
</dbReference>
<reference evidence="2 3" key="1">
    <citation type="submission" date="2017-09" db="EMBL/GenBank/DDBJ databases">
        <title>Depth-based differentiation of microbial function through sediment-hosted aquifers and enrichment of novel symbionts in the deep terrestrial subsurface.</title>
        <authorList>
            <person name="Probst A.J."/>
            <person name="Ladd B."/>
            <person name="Jarett J.K."/>
            <person name="Geller-Mcgrath D.E."/>
            <person name="Sieber C.M."/>
            <person name="Emerson J.B."/>
            <person name="Anantharaman K."/>
            <person name="Thomas B.C."/>
            <person name="Malmstrom R."/>
            <person name="Stieglmeier M."/>
            <person name="Klingl A."/>
            <person name="Woyke T."/>
            <person name="Ryan C.M."/>
            <person name="Banfield J.F."/>
        </authorList>
    </citation>
    <scope>NUCLEOTIDE SEQUENCE [LARGE SCALE GENOMIC DNA]</scope>
    <source>
        <strain evidence="2">CG08_land_8_20_14_0_20_45_16</strain>
    </source>
</reference>
<dbReference type="Gene3D" id="3.20.20.140">
    <property type="entry name" value="Metal-dependent hydrolases"/>
    <property type="match status" value="1"/>
</dbReference>
<dbReference type="GO" id="GO:0035312">
    <property type="term" value="F:5'-3' DNA exonuclease activity"/>
    <property type="evidence" value="ECO:0007669"/>
    <property type="project" value="TreeGrafter"/>
</dbReference>
<dbReference type="Pfam" id="PF02811">
    <property type="entry name" value="PHP"/>
    <property type="match status" value="1"/>
</dbReference>
<organism evidence="2 3">
    <name type="scientific">Candidatus Saganbacteria bacterium CG08_land_8_20_14_0_20_45_16</name>
    <dbReference type="NCBI Taxonomy" id="2014293"/>
    <lineage>
        <taxon>Bacteria</taxon>
        <taxon>Bacillati</taxon>
        <taxon>Saganbacteria</taxon>
    </lineage>
</organism>
<dbReference type="SUPFAM" id="SSF89550">
    <property type="entry name" value="PHP domain-like"/>
    <property type="match status" value="1"/>
</dbReference>
<accession>A0A2H0XTS4</accession>
<dbReference type="EMBL" id="PEYM01000136">
    <property type="protein sequence ID" value="PIS28364.1"/>
    <property type="molecule type" value="Genomic_DNA"/>
</dbReference>
<dbReference type="InterPro" id="IPR052018">
    <property type="entry name" value="PHP_domain"/>
</dbReference>
<protein>
    <submittedName>
        <fullName evidence="2">Phosphatase</fullName>
    </submittedName>
</protein>
<sequence>MSADLHLHTNFSDGTDTPEVLVALAKTVGLTTIAVTDHDTAGGVALAVAKGAELGLEVIPGIEFSTDDYNTEIHILGYFIDLGNAAFQETLKKLQKGRQDRIYKMCEKLQKMGINLQAETVLTLAGNQAPGRPHVARVMVQEGLISNFRDAFRGYIEFGAPAYTEHYKMKAVEAIKLVLDAGGLPVYAHPGVSKCDQVIPDFVAAGLAGIEAIYPLHNEGQTQHYINLAIKHGLLITGGSDHHGQESGRRLKLGEFVIDDKYVEQLKNEHLR</sequence>
<dbReference type="InterPro" id="IPR003141">
    <property type="entry name" value="Pol/His_phosphatase_N"/>
</dbReference>
<proteinExistence type="predicted"/>
<evidence type="ECO:0000313" key="3">
    <source>
        <dbReference type="Proteomes" id="UP000231343"/>
    </source>
</evidence>
<dbReference type="Proteomes" id="UP000231343">
    <property type="component" value="Unassembled WGS sequence"/>
</dbReference>
<dbReference type="InterPro" id="IPR016195">
    <property type="entry name" value="Pol/histidinol_Pase-like"/>
</dbReference>
<evidence type="ECO:0000259" key="1">
    <source>
        <dbReference type="SMART" id="SM00481"/>
    </source>
</evidence>
<dbReference type="PANTHER" id="PTHR42924">
    <property type="entry name" value="EXONUCLEASE"/>
    <property type="match status" value="1"/>
</dbReference>
<dbReference type="CDD" id="cd07438">
    <property type="entry name" value="PHP_HisPPase_AMP"/>
    <property type="match status" value="1"/>
</dbReference>
<dbReference type="AlphaFoldDB" id="A0A2H0XTS4"/>
<comment type="caution">
    <text evidence="2">The sequence shown here is derived from an EMBL/GenBank/DDBJ whole genome shotgun (WGS) entry which is preliminary data.</text>
</comment>
<feature type="domain" description="Polymerase/histidinol phosphatase N-terminal" evidence="1">
    <location>
        <begin position="3"/>
        <end position="68"/>
    </location>
</feature>
<name>A0A2H0XTS4_UNCSA</name>
<dbReference type="SMART" id="SM00481">
    <property type="entry name" value="POLIIIAc"/>
    <property type="match status" value="1"/>
</dbReference>
<evidence type="ECO:0000313" key="2">
    <source>
        <dbReference type="EMBL" id="PIS28364.1"/>
    </source>
</evidence>